<organism evidence="2 3">
    <name type="scientific">Morus notabilis</name>
    <dbReference type="NCBI Taxonomy" id="981085"/>
    <lineage>
        <taxon>Eukaryota</taxon>
        <taxon>Viridiplantae</taxon>
        <taxon>Streptophyta</taxon>
        <taxon>Embryophyta</taxon>
        <taxon>Tracheophyta</taxon>
        <taxon>Spermatophyta</taxon>
        <taxon>Magnoliopsida</taxon>
        <taxon>eudicotyledons</taxon>
        <taxon>Gunneridae</taxon>
        <taxon>Pentapetalae</taxon>
        <taxon>rosids</taxon>
        <taxon>fabids</taxon>
        <taxon>Rosales</taxon>
        <taxon>Moraceae</taxon>
        <taxon>Moreae</taxon>
        <taxon>Morus</taxon>
    </lineage>
</organism>
<keyword evidence="3" id="KW-1185">Reference proteome</keyword>
<protein>
    <submittedName>
        <fullName evidence="2">Uncharacterized protein</fullName>
    </submittedName>
</protein>
<gene>
    <name evidence="2" type="ORF">L484_016310</name>
</gene>
<sequence length="163" mass="17212">MFKYKPKLTRSNAYSFFTNMNSSSAEIHKAVRRCPTTVTKITGGLALGSTGAAEGFAGVSVSVESGTLLSLTCWGGDFIFSAGSTVREPEASSKGGARSNMKKLARRGGRKQSENSGTELTLTKQKLEIGAADGSGERKRVVLGDVSNSMGSAAVFEQPHREQ</sequence>
<reference evidence="3" key="1">
    <citation type="submission" date="2013-01" db="EMBL/GenBank/DDBJ databases">
        <title>Draft Genome Sequence of a Mulberry Tree, Morus notabilis C.K. Schneid.</title>
        <authorList>
            <person name="He N."/>
            <person name="Zhao S."/>
        </authorList>
    </citation>
    <scope>NUCLEOTIDE SEQUENCE</scope>
</reference>
<evidence type="ECO:0000313" key="2">
    <source>
        <dbReference type="EMBL" id="EXB91240.1"/>
    </source>
</evidence>
<accession>W9RGZ9</accession>
<evidence type="ECO:0000256" key="1">
    <source>
        <dbReference type="SAM" id="MobiDB-lite"/>
    </source>
</evidence>
<name>W9RGZ9_9ROSA</name>
<feature type="compositionally biased region" description="Basic residues" evidence="1">
    <location>
        <begin position="100"/>
        <end position="110"/>
    </location>
</feature>
<dbReference type="Proteomes" id="UP000030645">
    <property type="component" value="Unassembled WGS sequence"/>
</dbReference>
<dbReference type="AlphaFoldDB" id="W9RGZ9"/>
<feature type="region of interest" description="Disordered" evidence="1">
    <location>
        <begin position="88"/>
        <end position="123"/>
    </location>
</feature>
<dbReference type="EMBL" id="KE345044">
    <property type="protein sequence ID" value="EXB91240.1"/>
    <property type="molecule type" value="Genomic_DNA"/>
</dbReference>
<proteinExistence type="predicted"/>
<feature type="compositionally biased region" description="Polar residues" evidence="1">
    <location>
        <begin position="114"/>
        <end position="123"/>
    </location>
</feature>
<evidence type="ECO:0000313" key="3">
    <source>
        <dbReference type="Proteomes" id="UP000030645"/>
    </source>
</evidence>